<gene>
    <name evidence="1" type="ORF">UFOPK1704_00329</name>
</gene>
<sequence length="42" mass="4970">MAPGLYPEHDLFAQLTKLQNTLRWMMGEDQITHLGREYYDGE</sequence>
<proteinExistence type="predicted"/>
<dbReference type="EMBL" id="CAEZTQ010000044">
    <property type="protein sequence ID" value="CAB4568949.1"/>
    <property type="molecule type" value="Genomic_DNA"/>
</dbReference>
<evidence type="ECO:0000313" key="1">
    <source>
        <dbReference type="EMBL" id="CAB4568949.1"/>
    </source>
</evidence>
<reference evidence="1" key="1">
    <citation type="submission" date="2020-05" db="EMBL/GenBank/DDBJ databases">
        <authorList>
            <person name="Chiriac C."/>
            <person name="Salcher M."/>
            <person name="Ghai R."/>
            <person name="Kavagutti S V."/>
        </authorList>
    </citation>
    <scope>NUCLEOTIDE SEQUENCE</scope>
</reference>
<protein>
    <submittedName>
        <fullName evidence="1">Unannotated protein</fullName>
    </submittedName>
</protein>
<accession>A0A6J6E110</accession>
<name>A0A6J6E110_9ZZZZ</name>
<dbReference type="AlphaFoldDB" id="A0A6J6E110"/>
<organism evidence="1">
    <name type="scientific">freshwater metagenome</name>
    <dbReference type="NCBI Taxonomy" id="449393"/>
    <lineage>
        <taxon>unclassified sequences</taxon>
        <taxon>metagenomes</taxon>
        <taxon>ecological metagenomes</taxon>
    </lineage>
</organism>